<dbReference type="Proteomes" id="UP000326384">
    <property type="component" value="Unassembled WGS sequence"/>
</dbReference>
<accession>A0A5N4BW02</accession>
<dbReference type="RefSeq" id="WP_152288824.1">
    <property type="nucleotide sequence ID" value="NZ_VTPV01000001.1"/>
</dbReference>
<comment type="caution">
    <text evidence="1">The sequence shown here is derived from an EMBL/GenBank/DDBJ whole genome shotgun (WGS) entry which is preliminary data.</text>
</comment>
<evidence type="ECO:0000313" key="2">
    <source>
        <dbReference type="Proteomes" id="UP000326384"/>
    </source>
</evidence>
<name>A0A5N4BW02_9FLAO</name>
<protein>
    <recommendedName>
        <fullName evidence="3">HNH endonuclease</fullName>
    </recommendedName>
</protein>
<dbReference type="EMBL" id="VTPV01000001">
    <property type="protein sequence ID" value="KAB1232597.1"/>
    <property type="molecule type" value="Genomic_DNA"/>
</dbReference>
<organism evidence="1 2">
    <name type="scientific">Chryseobacterium viscerum</name>
    <dbReference type="NCBI Taxonomy" id="1037377"/>
    <lineage>
        <taxon>Bacteria</taxon>
        <taxon>Pseudomonadati</taxon>
        <taxon>Bacteroidota</taxon>
        <taxon>Flavobacteriia</taxon>
        <taxon>Flavobacteriales</taxon>
        <taxon>Weeksellaceae</taxon>
        <taxon>Chryseobacterium group</taxon>
        <taxon>Chryseobacterium</taxon>
    </lineage>
</organism>
<sequence>MICWICNQKEANSEEHKFKASDIRRNFGKKFDAIYYNGSLHSFHSEKDKIIKFPKVICIDCNNNKTRDADDAYTEFFENFETINSSIESNGQIDYEKIFGIKWKEKKVDLYRYFAKHAGCKIITGNITEKIDLSKLSAFILGSTNIDNFYLKIYFNPVTKAFTNQLKTLKGGRYKSNDAFGSTIYLIKDNNLLFCGCIIKGSLRIEWFYSNNNSFNKKNNFEMSLENVIILNNEEFYPKSFYDFKIEDQMTYLNFGKFYLNEELEYSHYSSEIDELLRR</sequence>
<keyword evidence="2" id="KW-1185">Reference proteome</keyword>
<proteinExistence type="predicted"/>
<reference evidence="1 2" key="1">
    <citation type="journal article" date="2019" name="Stand. Genomic Sci.">
        <title>Draft Whole-Genome Sequence of a Novel Chryseobacterium viscerum Strain Isolated from Fresh Water at Dripping Springs, New Mexico.</title>
        <authorList>
            <person name="Kyndt J.A."/>
            <person name="Moore T.C."/>
        </authorList>
    </citation>
    <scope>NUCLEOTIDE SEQUENCE [LARGE SCALE GENOMIC DNA]</scope>
    <source>
        <strain evidence="1 2">DPS</strain>
    </source>
</reference>
<evidence type="ECO:0008006" key="3">
    <source>
        <dbReference type="Google" id="ProtNLM"/>
    </source>
</evidence>
<evidence type="ECO:0000313" key="1">
    <source>
        <dbReference type="EMBL" id="KAB1232597.1"/>
    </source>
</evidence>
<gene>
    <name evidence="1" type="ORF">F8D52_02205</name>
</gene>